<feature type="region of interest" description="Disordered" evidence="1">
    <location>
        <begin position="1"/>
        <end position="81"/>
    </location>
</feature>
<sequence length="81" mass="9043">MPRTSHTQCRTGMPGAHQKTLDHGPTRKPLTIGPPKNLRPWAHQKILGHGPTKNLRPWANQKTFDHGPTRTLSIMGPPENL</sequence>
<name>A0A974DRF7_XENLA</name>
<proteinExistence type="predicted"/>
<evidence type="ECO:0000313" key="2">
    <source>
        <dbReference type="EMBL" id="OCT96135.1"/>
    </source>
</evidence>
<evidence type="ECO:0000313" key="3">
    <source>
        <dbReference type="Proteomes" id="UP000694892"/>
    </source>
</evidence>
<dbReference type="EMBL" id="CM004468">
    <property type="protein sequence ID" value="OCT96135.1"/>
    <property type="molecule type" value="Genomic_DNA"/>
</dbReference>
<reference evidence="3" key="1">
    <citation type="journal article" date="2016" name="Nature">
        <title>Genome evolution in the allotetraploid frog Xenopus laevis.</title>
        <authorList>
            <person name="Session A.M."/>
            <person name="Uno Y."/>
            <person name="Kwon T."/>
            <person name="Chapman J.A."/>
            <person name="Toyoda A."/>
            <person name="Takahashi S."/>
            <person name="Fukui A."/>
            <person name="Hikosaka A."/>
            <person name="Suzuki A."/>
            <person name="Kondo M."/>
            <person name="van Heeringen S.J."/>
            <person name="Quigley I."/>
            <person name="Heinz S."/>
            <person name="Ogino H."/>
            <person name="Ochi H."/>
            <person name="Hellsten U."/>
            <person name="Lyons J.B."/>
            <person name="Simakov O."/>
            <person name="Putnam N."/>
            <person name="Stites J."/>
            <person name="Kuroki Y."/>
            <person name="Tanaka T."/>
            <person name="Michiue T."/>
            <person name="Watanabe M."/>
            <person name="Bogdanovic O."/>
            <person name="Lister R."/>
            <person name="Georgiou G."/>
            <person name="Paranjpe S.S."/>
            <person name="van Kruijsbergen I."/>
            <person name="Shu S."/>
            <person name="Carlson J."/>
            <person name="Kinoshita T."/>
            <person name="Ohta Y."/>
            <person name="Mawaribuchi S."/>
            <person name="Jenkins J."/>
            <person name="Grimwood J."/>
            <person name="Schmutz J."/>
            <person name="Mitros T."/>
            <person name="Mozaffari S.V."/>
            <person name="Suzuki Y."/>
            <person name="Haramoto Y."/>
            <person name="Yamamoto T.S."/>
            <person name="Takagi C."/>
            <person name="Heald R."/>
            <person name="Miller K."/>
            <person name="Haudenschild C."/>
            <person name="Kitzman J."/>
            <person name="Nakayama T."/>
            <person name="Izutsu Y."/>
            <person name="Robert J."/>
            <person name="Fortriede J."/>
            <person name="Burns K."/>
            <person name="Lotay V."/>
            <person name="Karimi K."/>
            <person name="Yasuoka Y."/>
            <person name="Dichmann D.S."/>
            <person name="Flajnik M.F."/>
            <person name="Houston D.W."/>
            <person name="Shendure J."/>
            <person name="DuPasquier L."/>
            <person name="Vize P.D."/>
            <person name="Zorn A.M."/>
            <person name="Ito M."/>
            <person name="Marcotte E.M."/>
            <person name="Wallingford J.B."/>
            <person name="Ito Y."/>
            <person name="Asashima M."/>
            <person name="Ueno N."/>
            <person name="Matsuda Y."/>
            <person name="Veenstra G.J."/>
            <person name="Fujiyama A."/>
            <person name="Harland R.M."/>
            <person name="Taira M."/>
            <person name="Rokhsar D.S."/>
        </authorList>
    </citation>
    <scope>NUCLEOTIDE SEQUENCE [LARGE SCALE GENOMIC DNA]</scope>
    <source>
        <strain evidence="3">J</strain>
    </source>
</reference>
<evidence type="ECO:0000256" key="1">
    <source>
        <dbReference type="SAM" id="MobiDB-lite"/>
    </source>
</evidence>
<protein>
    <submittedName>
        <fullName evidence="2">Uncharacterized protein</fullName>
    </submittedName>
</protein>
<feature type="compositionally biased region" description="Polar residues" evidence="1">
    <location>
        <begin position="1"/>
        <end position="10"/>
    </location>
</feature>
<accession>A0A974DRF7</accession>
<dbReference type="Proteomes" id="UP000694892">
    <property type="component" value="Chromosome 2L"/>
</dbReference>
<gene>
    <name evidence="2" type="ORF">XELAEV_18013818mg</name>
</gene>
<organism evidence="2 3">
    <name type="scientific">Xenopus laevis</name>
    <name type="common">African clawed frog</name>
    <dbReference type="NCBI Taxonomy" id="8355"/>
    <lineage>
        <taxon>Eukaryota</taxon>
        <taxon>Metazoa</taxon>
        <taxon>Chordata</taxon>
        <taxon>Craniata</taxon>
        <taxon>Vertebrata</taxon>
        <taxon>Euteleostomi</taxon>
        <taxon>Amphibia</taxon>
        <taxon>Batrachia</taxon>
        <taxon>Anura</taxon>
        <taxon>Pipoidea</taxon>
        <taxon>Pipidae</taxon>
        <taxon>Xenopodinae</taxon>
        <taxon>Xenopus</taxon>
        <taxon>Xenopus</taxon>
    </lineage>
</organism>
<dbReference type="AlphaFoldDB" id="A0A974DRF7"/>